<dbReference type="Proteomes" id="UP000006062">
    <property type="component" value="Chromosome"/>
</dbReference>
<gene>
    <name evidence="2" type="ordered locus">Thivi_0953</name>
</gene>
<evidence type="ECO:0000313" key="2">
    <source>
        <dbReference type="EMBL" id="AFL72988.1"/>
    </source>
</evidence>
<dbReference type="SUPFAM" id="SSF64307">
    <property type="entry name" value="SirA-like"/>
    <property type="match status" value="1"/>
</dbReference>
<organism evidence="2 3">
    <name type="scientific">Thiocystis violascens (strain ATCC 17096 / DSM 198 / 6111)</name>
    <name type="common">Chromatium violascens</name>
    <dbReference type="NCBI Taxonomy" id="765911"/>
    <lineage>
        <taxon>Bacteria</taxon>
        <taxon>Pseudomonadati</taxon>
        <taxon>Pseudomonadota</taxon>
        <taxon>Gammaproteobacteria</taxon>
        <taxon>Chromatiales</taxon>
        <taxon>Chromatiaceae</taxon>
        <taxon>Thiocystis</taxon>
    </lineage>
</organism>
<accession>I3Y7M0</accession>
<dbReference type="STRING" id="765911.Thivi_0953"/>
<dbReference type="AlphaFoldDB" id="I3Y7M0"/>
<proteinExistence type="predicted"/>
<dbReference type="eggNOG" id="COG4309">
    <property type="taxonomic scope" value="Bacteria"/>
</dbReference>
<keyword evidence="3" id="KW-1185">Reference proteome</keyword>
<dbReference type="Pfam" id="PF10006">
    <property type="entry name" value="DUF2249"/>
    <property type="match status" value="1"/>
</dbReference>
<dbReference type="InterPro" id="IPR036868">
    <property type="entry name" value="TusA-like_sf"/>
</dbReference>
<evidence type="ECO:0000313" key="3">
    <source>
        <dbReference type="Proteomes" id="UP000006062"/>
    </source>
</evidence>
<dbReference type="HOGENOM" id="CLU_157868_2_1_6"/>
<evidence type="ECO:0000259" key="1">
    <source>
        <dbReference type="Pfam" id="PF10006"/>
    </source>
</evidence>
<name>I3Y7M0_THIV6</name>
<reference evidence="2 3" key="1">
    <citation type="submission" date="2012-06" db="EMBL/GenBank/DDBJ databases">
        <title>Complete sequence of Thiocystis violascens DSM 198.</title>
        <authorList>
            <consortium name="US DOE Joint Genome Institute"/>
            <person name="Lucas S."/>
            <person name="Han J."/>
            <person name="Lapidus A."/>
            <person name="Cheng J.-F."/>
            <person name="Goodwin L."/>
            <person name="Pitluck S."/>
            <person name="Peters L."/>
            <person name="Ovchinnikova G."/>
            <person name="Teshima H."/>
            <person name="Detter J.C."/>
            <person name="Han C."/>
            <person name="Tapia R."/>
            <person name="Land M."/>
            <person name="Hauser L."/>
            <person name="Kyrpides N."/>
            <person name="Ivanova N."/>
            <person name="Pagani I."/>
            <person name="Vogl K."/>
            <person name="Liu Z."/>
            <person name="Frigaard N.-U."/>
            <person name="Bryant D."/>
            <person name="Woyke T."/>
        </authorList>
    </citation>
    <scope>NUCLEOTIDE SEQUENCE [LARGE SCALE GENOMIC DNA]</scope>
    <source>
        <strain evidence="3">ATCC 17096 / DSM 198 / 6111</strain>
    </source>
</reference>
<dbReference type="RefSeq" id="WP_014777475.1">
    <property type="nucleotide sequence ID" value="NC_018012.1"/>
</dbReference>
<feature type="domain" description="DUF2249" evidence="1">
    <location>
        <begin position="7"/>
        <end position="70"/>
    </location>
</feature>
<dbReference type="KEGG" id="tvi:Thivi_0953"/>
<dbReference type="InterPro" id="IPR018720">
    <property type="entry name" value="DUF2249"/>
</dbReference>
<dbReference type="EMBL" id="CP003154">
    <property type="protein sequence ID" value="AFL72988.1"/>
    <property type="molecule type" value="Genomic_DNA"/>
</dbReference>
<sequence>MTSAPILDVRRLAPPEPMERILDALADLPTGGRVRVLHRREPFPLYDLLRRMGYGWRTQGAEDRFEILIWALDAPPSQAELDERIPC</sequence>
<protein>
    <recommendedName>
        <fullName evidence="1">DUF2249 domain-containing protein</fullName>
    </recommendedName>
</protein>